<dbReference type="EMBL" id="JMCC02000009">
    <property type="protein sequence ID" value="KIG18715.1"/>
    <property type="molecule type" value="Genomic_DNA"/>
</dbReference>
<name>A0A0C2DBC9_9BACT</name>
<proteinExistence type="predicted"/>
<accession>A0A0C2DBC9</accession>
<evidence type="ECO:0000313" key="2">
    <source>
        <dbReference type="EMBL" id="KIG18715.1"/>
    </source>
</evidence>
<comment type="caution">
    <text evidence="2">The sequence shown here is derived from an EMBL/GenBank/DDBJ whole genome shotgun (WGS) entry which is preliminary data.</text>
</comment>
<dbReference type="AlphaFoldDB" id="A0A0C2DBC9"/>
<protein>
    <submittedName>
        <fullName evidence="2">Uncharacterized protein</fullName>
    </submittedName>
</protein>
<organism evidence="2 3">
    <name type="scientific">Enhygromyxa salina</name>
    <dbReference type="NCBI Taxonomy" id="215803"/>
    <lineage>
        <taxon>Bacteria</taxon>
        <taxon>Pseudomonadati</taxon>
        <taxon>Myxococcota</taxon>
        <taxon>Polyangia</taxon>
        <taxon>Nannocystales</taxon>
        <taxon>Nannocystaceae</taxon>
        <taxon>Enhygromyxa</taxon>
    </lineage>
</organism>
<gene>
    <name evidence="2" type="ORF">DB30_07730</name>
</gene>
<evidence type="ECO:0000256" key="1">
    <source>
        <dbReference type="SAM" id="MobiDB-lite"/>
    </source>
</evidence>
<evidence type="ECO:0000313" key="3">
    <source>
        <dbReference type="Proteomes" id="UP000031599"/>
    </source>
</evidence>
<reference evidence="2 3" key="1">
    <citation type="submission" date="2014-12" db="EMBL/GenBank/DDBJ databases">
        <title>Genome assembly of Enhygromyxa salina DSM 15201.</title>
        <authorList>
            <person name="Sharma G."/>
            <person name="Subramanian S."/>
        </authorList>
    </citation>
    <scope>NUCLEOTIDE SEQUENCE [LARGE SCALE GENOMIC DNA]</scope>
    <source>
        <strain evidence="2 3">DSM 15201</strain>
    </source>
</reference>
<dbReference type="Proteomes" id="UP000031599">
    <property type="component" value="Unassembled WGS sequence"/>
</dbReference>
<feature type="region of interest" description="Disordered" evidence="1">
    <location>
        <begin position="10"/>
        <end position="54"/>
    </location>
</feature>
<sequence length="54" mass="5628">MLARCLAFAHHDDRASGTRRGHPGRGLPADQTAPVLAASRLRTGAPASGPVRAR</sequence>